<feature type="domain" description="Glycosyl transferase family 1" evidence="1">
    <location>
        <begin position="260"/>
        <end position="396"/>
    </location>
</feature>
<dbReference type="InterPro" id="IPR050194">
    <property type="entry name" value="Glycosyltransferase_grp1"/>
</dbReference>
<keyword evidence="3" id="KW-0808">Transferase</keyword>
<sequence length="430" mass="49330">MFFSTCFMIFSLASECFSSYSHSLIHSKNVPLYQRPLIYVACFMYVYLQWVLFEIKALFETEGLNLVSVRERYEMKTIYLVCDITLHKGTSFFDYLYQLETTEYHFVLVTPDITRDARNALENKGYKYERVSNVVQLMLLLRGSPANMIHFHFYGIGHLYLLCSRLLCSNIILTAHQSLPKEKQPLNVKCRSIIQSALMKVKRRILILFLRRTVAVSSFIYRWLISDIPSYSVVRIDNGINLQRFSYAELSPVSTTLNCFFVGHLSEEKGVCKLLYLFSDSEISKIANISIIGDGPMQEEVKQAAKKFSSITYLGPSECVEQDLTGAHLLLVPSQWQEAFGYVAVESMAMGRPVLAQPTGGLGELFSHSNHSWYVDFNDKGAVENVLKALLSQPELIRITGIKAHWWVHEHYSLTRQINQTHALYSELLN</sequence>
<dbReference type="AlphaFoldDB" id="A0A2T3JIT7"/>
<dbReference type="PANTHER" id="PTHR45947">
    <property type="entry name" value="SULFOQUINOVOSYL TRANSFERASE SQD2"/>
    <property type="match status" value="1"/>
</dbReference>
<accession>A0A2T3JIT7</accession>
<dbReference type="Pfam" id="PF13439">
    <property type="entry name" value="Glyco_transf_4"/>
    <property type="match status" value="1"/>
</dbReference>
<dbReference type="GO" id="GO:0016757">
    <property type="term" value="F:glycosyltransferase activity"/>
    <property type="evidence" value="ECO:0007669"/>
    <property type="project" value="InterPro"/>
</dbReference>
<dbReference type="PANTHER" id="PTHR45947:SF14">
    <property type="entry name" value="SLL1723 PROTEIN"/>
    <property type="match status" value="1"/>
</dbReference>
<dbReference type="Gene3D" id="3.40.50.2000">
    <property type="entry name" value="Glycogen Phosphorylase B"/>
    <property type="match status" value="2"/>
</dbReference>
<evidence type="ECO:0000313" key="4">
    <source>
        <dbReference type="Proteomes" id="UP000240987"/>
    </source>
</evidence>
<proteinExistence type="predicted"/>
<dbReference type="Pfam" id="PF00534">
    <property type="entry name" value="Glycos_transf_1"/>
    <property type="match status" value="1"/>
</dbReference>
<comment type="caution">
    <text evidence="3">The sequence shown here is derived from an EMBL/GenBank/DDBJ whole genome shotgun (WGS) entry which is preliminary data.</text>
</comment>
<dbReference type="CDD" id="cd03801">
    <property type="entry name" value="GT4_PimA-like"/>
    <property type="match status" value="1"/>
</dbReference>
<dbReference type="OrthoDB" id="9775208at2"/>
<evidence type="ECO:0000259" key="2">
    <source>
        <dbReference type="Pfam" id="PF13439"/>
    </source>
</evidence>
<feature type="domain" description="Glycosyltransferase subfamily 4-like N-terminal" evidence="2">
    <location>
        <begin position="126"/>
        <end position="244"/>
    </location>
</feature>
<keyword evidence="4" id="KW-1185">Reference proteome</keyword>
<dbReference type="InterPro" id="IPR028098">
    <property type="entry name" value="Glyco_trans_4-like_N"/>
</dbReference>
<protein>
    <submittedName>
        <fullName evidence="3">Glycosyltransferase family 1 protein</fullName>
    </submittedName>
</protein>
<dbReference type="InterPro" id="IPR001296">
    <property type="entry name" value="Glyco_trans_1"/>
</dbReference>
<dbReference type="EMBL" id="PYMJ01000008">
    <property type="protein sequence ID" value="PSU48903.1"/>
    <property type="molecule type" value="Genomic_DNA"/>
</dbReference>
<gene>
    <name evidence="3" type="ORF">C9J12_10410</name>
</gene>
<evidence type="ECO:0000313" key="3">
    <source>
        <dbReference type="EMBL" id="PSU48903.1"/>
    </source>
</evidence>
<dbReference type="Proteomes" id="UP000240987">
    <property type="component" value="Unassembled WGS sequence"/>
</dbReference>
<organism evidence="3 4">
    <name type="scientific">Photobacterium frigidiphilum</name>
    <dbReference type="NCBI Taxonomy" id="264736"/>
    <lineage>
        <taxon>Bacteria</taxon>
        <taxon>Pseudomonadati</taxon>
        <taxon>Pseudomonadota</taxon>
        <taxon>Gammaproteobacteria</taxon>
        <taxon>Vibrionales</taxon>
        <taxon>Vibrionaceae</taxon>
        <taxon>Photobacterium</taxon>
    </lineage>
</organism>
<dbReference type="SUPFAM" id="SSF53756">
    <property type="entry name" value="UDP-Glycosyltransferase/glycogen phosphorylase"/>
    <property type="match status" value="1"/>
</dbReference>
<reference evidence="3 4" key="1">
    <citation type="submission" date="2018-01" db="EMBL/GenBank/DDBJ databases">
        <title>Whole genome sequencing of Histamine producing bacteria.</title>
        <authorList>
            <person name="Butler K."/>
        </authorList>
    </citation>
    <scope>NUCLEOTIDE SEQUENCE [LARGE SCALE GENOMIC DNA]</scope>
    <source>
        <strain evidence="3 4">JCM 12947</strain>
    </source>
</reference>
<name>A0A2T3JIT7_9GAMM</name>
<evidence type="ECO:0000259" key="1">
    <source>
        <dbReference type="Pfam" id="PF00534"/>
    </source>
</evidence>